<protein>
    <submittedName>
        <fullName evidence="3">Uncharacterized protein</fullName>
    </submittedName>
</protein>
<keyword evidence="2" id="KW-0812">Transmembrane</keyword>
<evidence type="ECO:0000256" key="1">
    <source>
        <dbReference type="SAM" id="MobiDB-lite"/>
    </source>
</evidence>
<keyword evidence="4" id="KW-1185">Reference proteome</keyword>
<feature type="compositionally biased region" description="Polar residues" evidence="1">
    <location>
        <begin position="1"/>
        <end position="10"/>
    </location>
</feature>
<dbReference type="EMBL" id="JBIRYL010000002">
    <property type="protein sequence ID" value="MFI2231092.1"/>
    <property type="molecule type" value="Genomic_DNA"/>
</dbReference>
<evidence type="ECO:0000313" key="3">
    <source>
        <dbReference type="EMBL" id="MFI2231092.1"/>
    </source>
</evidence>
<gene>
    <name evidence="3" type="ORF">ACH49Z_14700</name>
</gene>
<evidence type="ECO:0000313" key="4">
    <source>
        <dbReference type="Proteomes" id="UP001611494"/>
    </source>
</evidence>
<accession>A0ABW7W1Q2</accession>
<sequence>MTSRLEQPNTPQSPPDEMAEPPRPGVVGHRLRQGAVDMPSRRDGAAACGSWGDDAAVQERRNNGAGQDGLDDAGREALENGAAQKTPGDGAGQKRPDDGAAQRGPGGARYLQRERRRTAVATLLAVVITPVAVAVAANGAVTAGRWWDTTDRWLSPAQSLLGAALLASVAGLAAYEPAAAMIAGLVWGVVPAAVQMAAPGQTYRLISSQPVLPSDLARALHTWLSSGVVLLVGVLLMGIGIAAARRRRGLPG</sequence>
<organism evidence="3 4">
    <name type="scientific">Nocardia testacea</name>
    <dbReference type="NCBI Taxonomy" id="248551"/>
    <lineage>
        <taxon>Bacteria</taxon>
        <taxon>Bacillati</taxon>
        <taxon>Actinomycetota</taxon>
        <taxon>Actinomycetes</taxon>
        <taxon>Mycobacteriales</taxon>
        <taxon>Nocardiaceae</taxon>
        <taxon>Nocardia</taxon>
    </lineage>
</organism>
<keyword evidence="2" id="KW-1133">Transmembrane helix</keyword>
<dbReference type="Proteomes" id="UP001611494">
    <property type="component" value="Unassembled WGS sequence"/>
</dbReference>
<dbReference type="RefSeq" id="WP_397062387.1">
    <property type="nucleotide sequence ID" value="NZ_JBIRYL010000002.1"/>
</dbReference>
<proteinExistence type="predicted"/>
<evidence type="ECO:0000256" key="2">
    <source>
        <dbReference type="SAM" id="Phobius"/>
    </source>
</evidence>
<feature type="region of interest" description="Disordered" evidence="1">
    <location>
        <begin position="1"/>
        <end position="108"/>
    </location>
</feature>
<feature type="transmembrane region" description="Helical" evidence="2">
    <location>
        <begin position="223"/>
        <end position="244"/>
    </location>
</feature>
<keyword evidence="2" id="KW-0472">Membrane</keyword>
<feature type="transmembrane region" description="Helical" evidence="2">
    <location>
        <begin position="119"/>
        <end position="141"/>
    </location>
</feature>
<feature type="transmembrane region" description="Helical" evidence="2">
    <location>
        <begin position="153"/>
        <end position="175"/>
    </location>
</feature>
<reference evidence="3 4" key="1">
    <citation type="submission" date="2024-10" db="EMBL/GenBank/DDBJ databases">
        <title>The Natural Products Discovery Center: Release of the First 8490 Sequenced Strains for Exploring Actinobacteria Biosynthetic Diversity.</title>
        <authorList>
            <person name="Kalkreuter E."/>
            <person name="Kautsar S.A."/>
            <person name="Yang D."/>
            <person name="Bader C.D."/>
            <person name="Teijaro C.N."/>
            <person name="Fluegel L."/>
            <person name="Davis C.M."/>
            <person name="Simpson J.R."/>
            <person name="Lauterbach L."/>
            <person name="Steele A.D."/>
            <person name="Gui C."/>
            <person name="Meng S."/>
            <person name="Li G."/>
            <person name="Viehrig K."/>
            <person name="Ye F."/>
            <person name="Su P."/>
            <person name="Kiefer A.F."/>
            <person name="Nichols A."/>
            <person name="Cepeda A.J."/>
            <person name="Yan W."/>
            <person name="Fan B."/>
            <person name="Jiang Y."/>
            <person name="Adhikari A."/>
            <person name="Zheng C.-J."/>
            <person name="Schuster L."/>
            <person name="Cowan T.M."/>
            <person name="Smanski M.J."/>
            <person name="Chevrette M.G."/>
            <person name="De Carvalho L.P.S."/>
            <person name="Shen B."/>
        </authorList>
    </citation>
    <scope>NUCLEOTIDE SEQUENCE [LARGE SCALE GENOMIC DNA]</scope>
    <source>
        <strain evidence="3 4">NPDC019377</strain>
    </source>
</reference>
<comment type="caution">
    <text evidence="3">The sequence shown here is derived from an EMBL/GenBank/DDBJ whole genome shotgun (WGS) entry which is preliminary data.</text>
</comment>
<name>A0ABW7W1Q2_9NOCA</name>
<feature type="transmembrane region" description="Helical" evidence="2">
    <location>
        <begin position="182"/>
        <end position="203"/>
    </location>
</feature>